<keyword evidence="8" id="KW-1185">Reference proteome</keyword>
<evidence type="ECO:0000259" key="6">
    <source>
        <dbReference type="PROSITE" id="PS51393"/>
    </source>
</evidence>
<evidence type="ECO:0000313" key="8">
    <source>
        <dbReference type="Proteomes" id="UP001166674"/>
    </source>
</evidence>
<dbReference type="InterPro" id="IPR013819">
    <property type="entry name" value="LipOase_C"/>
</dbReference>
<dbReference type="InterPro" id="IPR001024">
    <property type="entry name" value="PLAT/LH2_dom"/>
</dbReference>
<sequence>MRLEALDWSPCSSSPLPASGPSPGVLGGQKELSFFEDIHSTVLIKDIELASEVCSGPQKTDLEIDVPLHLGRLLLVKLRKHKDLLNFDWFCKWITVQGPGTQGRSVSDEPQNLFKEYREQELEDRRKVVLGQHREKYLSGPGPQAVLKQFQEELADMDRDIKVQHAGLDLPYEYLQPSMSVQGPGDGGAEYRFLCYGWVQSSCILSLPEGTGCTVFEDSQGLIKKHREEELEERRKITMWGNWKTGLILNVTGTSLSGLPANEPFLENKRVDFEASLAMGLTDQAVKRSVNILSNWNDVDDFNWIFWCGYSKLAVWQSWKEDIIFGYQFLNGANPMLLRHSIQLPDHLVFPPGIEALKAQLQKELKGGSLFEADFYLMDGIKANVICSHQQHLVAPLVMLKLQSNGQVLPMAIQVRGLGISASNC</sequence>
<evidence type="ECO:0000256" key="2">
    <source>
        <dbReference type="ARBA" id="ARBA00022964"/>
    </source>
</evidence>
<dbReference type="Pfam" id="PF01477">
    <property type="entry name" value="PLAT"/>
    <property type="match status" value="1"/>
</dbReference>
<dbReference type="Proteomes" id="UP001166674">
    <property type="component" value="Unassembled WGS sequence"/>
</dbReference>
<protein>
    <submittedName>
        <fullName evidence="7">Arachidonate 15-lipoxygenase</fullName>
    </submittedName>
</protein>
<dbReference type="InterPro" id="IPR036392">
    <property type="entry name" value="PLAT/LH2_dom_sf"/>
</dbReference>
<accession>A0AA41T4X9</accession>
<dbReference type="AlphaFoldDB" id="A0AA41T4X9"/>
<feature type="compositionally biased region" description="Low complexity" evidence="5">
    <location>
        <begin position="9"/>
        <end position="22"/>
    </location>
</feature>
<evidence type="ECO:0000256" key="5">
    <source>
        <dbReference type="SAM" id="MobiDB-lite"/>
    </source>
</evidence>
<evidence type="ECO:0000256" key="1">
    <source>
        <dbReference type="ARBA" id="ARBA00022723"/>
    </source>
</evidence>
<dbReference type="PROSITE" id="PS51393">
    <property type="entry name" value="LIPOXYGENASE_3"/>
    <property type="match status" value="2"/>
</dbReference>
<dbReference type="PANTHER" id="PTHR11771">
    <property type="entry name" value="LIPOXYGENASE"/>
    <property type="match status" value="1"/>
</dbReference>
<evidence type="ECO:0000256" key="4">
    <source>
        <dbReference type="ARBA" id="ARBA00023098"/>
    </source>
</evidence>
<feature type="domain" description="Lipoxygenase" evidence="6">
    <location>
        <begin position="213"/>
        <end position="425"/>
    </location>
</feature>
<gene>
    <name evidence="7" type="ORF">SUZIE_179935</name>
</gene>
<dbReference type="GO" id="GO:0016702">
    <property type="term" value="F:oxidoreductase activity, acting on single donors with incorporation of molecular oxygen, incorporation of two atoms of oxygen"/>
    <property type="evidence" value="ECO:0007669"/>
    <property type="project" value="InterPro"/>
</dbReference>
<feature type="domain" description="Lipoxygenase" evidence="6">
    <location>
        <begin position="128"/>
        <end position="190"/>
    </location>
</feature>
<organism evidence="7 8">
    <name type="scientific">Sciurus carolinensis</name>
    <name type="common">Eastern gray squirrel</name>
    <dbReference type="NCBI Taxonomy" id="30640"/>
    <lineage>
        <taxon>Eukaryota</taxon>
        <taxon>Metazoa</taxon>
        <taxon>Chordata</taxon>
        <taxon>Craniata</taxon>
        <taxon>Vertebrata</taxon>
        <taxon>Euteleostomi</taxon>
        <taxon>Mammalia</taxon>
        <taxon>Eutheria</taxon>
        <taxon>Euarchontoglires</taxon>
        <taxon>Glires</taxon>
        <taxon>Rodentia</taxon>
        <taxon>Sciuromorpha</taxon>
        <taxon>Sciuridae</taxon>
        <taxon>Sciurinae</taxon>
        <taxon>Sciurini</taxon>
        <taxon>Sciurus</taxon>
    </lineage>
</organism>
<keyword evidence="1" id="KW-0479">Metal-binding</keyword>
<feature type="region of interest" description="Disordered" evidence="5">
    <location>
        <begin position="1"/>
        <end position="22"/>
    </location>
</feature>
<name>A0AA41T4X9_SCICA</name>
<keyword evidence="3" id="KW-0560">Oxidoreductase</keyword>
<dbReference type="InterPro" id="IPR036226">
    <property type="entry name" value="LipOase_C_sf"/>
</dbReference>
<dbReference type="GO" id="GO:0046872">
    <property type="term" value="F:metal ion binding"/>
    <property type="evidence" value="ECO:0007669"/>
    <property type="project" value="UniProtKB-KW"/>
</dbReference>
<dbReference type="EMBL" id="JAATJV010395599">
    <property type="protein sequence ID" value="MBZ3884836.1"/>
    <property type="molecule type" value="Genomic_DNA"/>
</dbReference>
<evidence type="ECO:0000256" key="3">
    <source>
        <dbReference type="ARBA" id="ARBA00023002"/>
    </source>
</evidence>
<dbReference type="SUPFAM" id="SSF48484">
    <property type="entry name" value="Lipoxigenase"/>
    <property type="match status" value="2"/>
</dbReference>
<dbReference type="InterPro" id="IPR000907">
    <property type="entry name" value="LipOase"/>
</dbReference>
<keyword evidence="4" id="KW-0443">Lipid metabolism</keyword>
<comment type="caution">
    <text evidence="7">The sequence shown here is derived from an EMBL/GenBank/DDBJ whole genome shotgun (WGS) entry which is preliminary data.</text>
</comment>
<keyword evidence="2" id="KW-0223">Dioxygenase</keyword>
<evidence type="ECO:0000313" key="7">
    <source>
        <dbReference type="EMBL" id="MBZ3884836.1"/>
    </source>
</evidence>
<dbReference type="GO" id="GO:0034440">
    <property type="term" value="P:lipid oxidation"/>
    <property type="evidence" value="ECO:0007669"/>
    <property type="project" value="InterPro"/>
</dbReference>
<dbReference type="Gene3D" id="1.20.245.10">
    <property type="entry name" value="Lipoxygenase-1, Domain 5"/>
    <property type="match status" value="2"/>
</dbReference>
<dbReference type="SUPFAM" id="SSF49723">
    <property type="entry name" value="Lipase/lipooxygenase domain (PLAT/LH2 domain)"/>
    <property type="match status" value="1"/>
</dbReference>
<reference evidence="7" key="1">
    <citation type="submission" date="2020-03" db="EMBL/GenBank/DDBJ databases">
        <title>Studies in the Genomics of Life Span.</title>
        <authorList>
            <person name="Glass D."/>
        </authorList>
    </citation>
    <scope>NUCLEOTIDE SEQUENCE</scope>
    <source>
        <strain evidence="7">SUZIE</strain>
        <tissue evidence="7">Muscle</tissue>
    </source>
</reference>
<proteinExistence type="predicted"/>
<dbReference type="Gene3D" id="3.10.450.60">
    <property type="match status" value="1"/>
</dbReference>